<proteinExistence type="inferred from homology"/>
<feature type="domain" description="Ig-like" evidence="14">
    <location>
        <begin position="109"/>
        <end position="189"/>
    </location>
</feature>
<keyword evidence="8 12" id="KW-0472">Membrane</keyword>
<keyword evidence="5" id="KW-0677">Repeat</keyword>
<dbReference type="InterPro" id="IPR007110">
    <property type="entry name" value="Ig-like_dom"/>
</dbReference>
<feature type="signal peptide" evidence="13">
    <location>
        <begin position="1"/>
        <end position="19"/>
    </location>
</feature>
<keyword evidence="4 13" id="KW-0732">Signal</keyword>
<keyword evidence="6" id="KW-0130">Cell adhesion</keyword>
<evidence type="ECO:0000256" key="6">
    <source>
        <dbReference type="ARBA" id="ARBA00022889"/>
    </source>
</evidence>
<dbReference type="Pfam" id="PF13927">
    <property type="entry name" value="Ig_3"/>
    <property type="match status" value="1"/>
</dbReference>
<gene>
    <name evidence="17" type="primary">icam2</name>
</gene>
<accession>A0A3B4ZGF7</accession>
<reference evidence="15" key="1">
    <citation type="submission" date="2023-09" db="UniProtKB">
        <authorList>
            <consortium name="Ensembl"/>
        </authorList>
    </citation>
    <scope>IDENTIFICATION</scope>
</reference>
<dbReference type="GO" id="GO:0098609">
    <property type="term" value="P:cell-cell adhesion"/>
    <property type="evidence" value="ECO:0007669"/>
    <property type="project" value="InterPro"/>
</dbReference>
<dbReference type="GO" id="GO:0005178">
    <property type="term" value="F:integrin binding"/>
    <property type="evidence" value="ECO:0007669"/>
    <property type="project" value="InterPro"/>
</dbReference>
<organism evidence="15">
    <name type="scientific">Stegastes partitus</name>
    <name type="common">bicolor damselfish</name>
    <dbReference type="NCBI Taxonomy" id="144197"/>
    <lineage>
        <taxon>Eukaryota</taxon>
        <taxon>Metazoa</taxon>
        <taxon>Chordata</taxon>
        <taxon>Craniata</taxon>
        <taxon>Vertebrata</taxon>
        <taxon>Euteleostomi</taxon>
        <taxon>Actinopterygii</taxon>
        <taxon>Neopterygii</taxon>
        <taxon>Teleostei</taxon>
        <taxon>Neoteleostei</taxon>
        <taxon>Acanthomorphata</taxon>
        <taxon>Ovalentaria</taxon>
        <taxon>Pomacentridae</taxon>
        <taxon>Stegastes</taxon>
    </lineage>
</organism>
<dbReference type="Ensembl" id="ENSSPAT00000000685.1">
    <property type="protein sequence ID" value="ENSSPAP00000000677.1"/>
    <property type="gene ID" value="ENSSPAG00000000538.1"/>
</dbReference>
<keyword evidence="16" id="KW-1185">Reference proteome</keyword>
<comment type="similarity">
    <text evidence="2">Belongs to the immunoglobulin superfamily. ICAM family.</text>
</comment>
<evidence type="ECO:0000256" key="4">
    <source>
        <dbReference type="ARBA" id="ARBA00022729"/>
    </source>
</evidence>
<evidence type="ECO:0000313" key="17">
    <source>
        <dbReference type="RefSeq" id="XP_008281318.1"/>
    </source>
</evidence>
<evidence type="ECO:0000256" key="1">
    <source>
        <dbReference type="ARBA" id="ARBA00004479"/>
    </source>
</evidence>
<dbReference type="AlphaFoldDB" id="A0A3B4ZGF7"/>
<evidence type="ECO:0000256" key="5">
    <source>
        <dbReference type="ARBA" id="ARBA00022737"/>
    </source>
</evidence>
<keyword evidence="10" id="KW-0325">Glycoprotein</keyword>
<dbReference type="PRINTS" id="PR01472">
    <property type="entry name" value="ICAMVCAM1"/>
</dbReference>
<keyword evidence="9" id="KW-1015">Disulfide bond</keyword>
<dbReference type="PANTHER" id="PTHR13771">
    <property type="entry name" value="INTERCELLULAR ADHESION MOLECULE"/>
    <property type="match status" value="1"/>
</dbReference>
<sequence length="351" mass="38074">MLCLFMFGGLIAFTGKAASASCKLEVSPPRVVVKYGDSFSVNCSSLYSETQGMGWESTHGGISLTTGVTSLPFNISSVDAWVIQPSCYVNLPNGEQCEEDLPVTVYQMPESVSIAQPLSAMVEGQQYPIECDIVNVAPANHLSVYWHKGNKIIHHDTLPDATQTPVSKTSILNLTAQRDDDGMPIWCEAKLDFGLVEQNPPAVQSKSHKVTVLYPPTFTKPEAETVEISASEKITLNCNAMGNPMPVYSWHFPQAVQEASKNENVNHPILTPSLQFPGNYSCEASNSQGTSRKYFTVVEATRKYTTLAAIIGVFAALGVLLVIGGLLFVKPDGTFSFIQSKYIRGQPSGPI</sequence>
<dbReference type="InterPro" id="IPR047012">
    <property type="entry name" value="ICAM_VCAM"/>
</dbReference>
<feature type="domain" description="Ig-like" evidence="14">
    <location>
        <begin position="216"/>
        <end position="298"/>
    </location>
</feature>
<dbReference type="PROSITE" id="PS50835">
    <property type="entry name" value="IG_LIKE"/>
    <property type="match status" value="2"/>
</dbReference>
<dbReference type="GeneTree" id="ENSGT00940000159005"/>
<keyword evidence="7 12" id="KW-1133">Transmembrane helix</keyword>
<keyword evidence="3 12" id="KW-0812">Transmembrane</keyword>
<dbReference type="Gene3D" id="2.60.40.10">
    <property type="entry name" value="Immunoglobulins"/>
    <property type="match status" value="3"/>
</dbReference>
<evidence type="ECO:0000256" key="10">
    <source>
        <dbReference type="ARBA" id="ARBA00023180"/>
    </source>
</evidence>
<protein>
    <submittedName>
        <fullName evidence="15 17">Intercellular adhesion molecule 2</fullName>
    </submittedName>
</protein>
<evidence type="ECO:0000313" key="15">
    <source>
        <dbReference type="Ensembl" id="ENSSPAP00000000677.1"/>
    </source>
</evidence>
<evidence type="ECO:0000256" key="9">
    <source>
        <dbReference type="ARBA" id="ARBA00023157"/>
    </source>
</evidence>
<evidence type="ECO:0000313" key="16">
    <source>
        <dbReference type="Proteomes" id="UP000694891"/>
    </source>
</evidence>
<evidence type="ECO:0000256" key="2">
    <source>
        <dbReference type="ARBA" id="ARBA00005925"/>
    </source>
</evidence>
<dbReference type="SUPFAM" id="SSF48726">
    <property type="entry name" value="Immunoglobulin"/>
    <property type="match status" value="3"/>
</dbReference>
<name>A0A3B4ZGF7_9TELE</name>
<evidence type="ECO:0000256" key="8">
    <source>
        <dbReference type="ARBA" id="ARBA00023136"/>
    </source>
</evidence>
<reference evidence="17" key="2">
    <citation type="submission" date="2025-04" db="UniProtKB">
        <authorList>
            <consortium name="RefSeq"/>
        </authorList>
    </citation>
    <scope>IDENTIFICATION</scope>
</reference>
<evidence type="ECO:0000256" key="12">
    <source>
        <dbReference type="SAM" id="Phobius"/>
    </source>
</evidence>
<feature type="transmembrane region" description="Helical" evidence="12">
    <location>
        <begin position="307"/>
        <end position="329"/>
    </location>
</feature>
<keyword evidence="11" id="KW-0393">Immunoglobulin domain</keyword>
<evidence type="ECO:0000259" key="14">
    <source>
        <dbReference type="PROSITE" id="PS50835"/>
    </source>
</evidence>
<dbReference type="InterPro" id="IPR013768">
    <property type="entry name" value="ICAM_N"/>
</dbReference>
<dbReference type="CDD" id="cd00096">
    <property type="entry name" value="Ig"/>
    <property type="match status" value="1"/>
</dbReference>
<dbReference type="InterPro" id="IPR036179">
    <property type="entry name" value="Ig-like_dom_sf"/>
</dbReference>
<evidence type="ECO:0000256" key="13">
    <source>
        <dbReference type="SAM" id="SignalP"/>
    </source>
</evidence>
<dbReference type="Pfam" id="PF03921">
    <property type="entry name" value="ICAM_N"/>
    <property type="match status" value="1"/>
</dbReference>
<dbReference type="GO" id="GO:0016020">
    <property type="term" value="C:membrane"/>
    <property type="evidence" value="ECO:0007669"/>
    <property type="project" value="UniProtKB-SubCell"/>
</dbReference>
<dbReference type="STRING" id="144197.ENSSPAP00000000677"/>
<dbReference type="InterPro" id="IPR003987">
    <property type="entry name" value="ICAM_VCAM_N"/>
</dbReference>
<evidence type="ECO:0000256" key="7">
    <source>
        <dbReference type="ARBA" id="ARBA00022989"/>
    </source>
</evidence>
<evidence type="ECO:0000256" key="11">
    <source>
        <dbReference type="ARBA" id="ARBA00023319"/>
    </source>
</evidence>
<comment type="subcellular location">
    <subcellularLocation>
        <location evidence="1">Membrane</location>
        <topology evidence="1">Single-pass type I membrane protein</topology>
    </subcellularLocation>
</comment>
<dbReference type="OrthoDB" id="5843397at2759"/>
<dbReference type="PANTHER" id="PTHR13771:SF9">
    <property type="entry name" value="INTERCELLULAR ADHESION MOLECULE 5"/>
    <property type="match status" value="1"/>
</dbReference>
<dbReference type="GeneID" id="103358218"/>
<feature type="chain" id="PRO_5044591227" evidence="13">
    <location>
        <begin position="20"/>
        <end position="351"/>
    </location>
</feature>
<dbReference type="Proteomes" id="UP000694891">
    <property type="component" value="Unplaced"/>
</dbReference>
<dbReference type="InterPro" id="IPR013783">
    <property type="entry name" value="Ig-like_fold"/>
</dbReference>
<evidence type="ECO:0000256" key="3">
    <source>
        <dbReference type="ARBA" id="ARBA00022692"/>
    </source>
</evidence>
<dbReference type="RefSeq" id="XP_008281318.1">
    <property type="nucleotide sequence ID" value="XM_008283096.1"/>
</dbReference>